<keyword evidence="1" id="KW-0732">Signal</keyword>
<sequence>MVHSFFMVLLVQVSAPYTPLLLTVLPEQTTQFNVPSATTLPPDFEGSPSVTINPYTSTVTGTLIFNGNSWHFETSDDSPVHFNEDWLTVGGLAEVCFGEEEKDECADFKISDKIDVIGGSSDVNCLLFLLLKKYLATSGFVISPQWFQTAIYGWSICISTKGVLQSHPTQ</sequence>
<keyword evidence="3" id="KW-1185">Reference proteome</keyword>
<organism evidence="2 3">
    <name type="scientific">Dendrothele bispora (strain CBS 962.96)</name>
    <dbReference type="NCBI Taxonomy" id="1314807"/>
    <lineage>
        <taxon>Eukaryota</taxon>
        <taxon>Fungi</taxon>
        <taxon>Dikarya</taxon>
        <taxon>Basidiomycota</taxon>
        <taxon>Agaricomycotina</taxon>
        <taxon>Agaricomycetes</taxon>
        <taxon>Agaricomycetidae</taxon>
        <taxon>Agaricales</taxon>
        <taxon>Agaricales incertae sedis</taxon>
        <taxon>Dendrothele</taxon>
    </lineage>
</organism>
<evidence type="ECO:0000256" key="1">
    <source>
        <dbReference type="SAM" id="SignalP"/>
    </source>
</evidence>
<evidence type="ECO:0000313" key="2">
    <source>
        <dbReference type="EMBL" id="THU92929.1"/>
    </source>
</evidence>
<evidence type="ECO:0000313" key="3">
    <source>
        <dbReference type="Proteomes" id="UP000297245"/>
    </source>
</evidence>
<feature type="signal peptide" evidence="1">
    <location>
        <begin position="1"/>
        <end position="16"/>
    </location>
</feature>
<dbReference type="EMBL" id="ML179263">
    <property type="protein sequence ID" value="THU92929.1"/>
    <property type="molecule type" value="Genomic_DNA"/>
</dbReference>
<name>A0A4S8LTP7_DENBC</name>
<accession>A0A4S8LTP7</accession>
<evidence type="ECO:0008006" key="4">
    <source>
        <dbReference type="Google" id="ProtNLM"/>
    </source>
</evidence>
<proteinExistence type="predicted"/>
<protein>
    <recommendedName>
        <fullName evidence="4">Peptidase A1 domain-containing protein</fullName>
    </recommendedName>
</protein>
<feature type="chain" id="PRO_5020257534" description="Peptidase A1 domain-containing protein" evidence="1">
    <location>
        <begin position="17"/>
        <end position="170"/>
    </location>
</feature>
<dbReference type="Proteomes" id="UP000297245">
    <property type="component" value="Unassembled WGS sequence"/>
</dbReference>
<dbReference type="AlphaFoldDB" id="A0A4S8LTP7"/>
<reference evidence="2 3" key="1">
    <citation type="journal article" date="2019" name="Nat. Ecol. Evol.">
        <title>Megaphylogeny resolves global patterns of mushroom evolution.</title>
        <authorList>
            <person name="Varga T."/>
            <person name="Krizsan K."/>
            <person name="Foldi C."/>
            <person name="Dima B."/>
            <person name="Sanchez-Garcia M."/>
            <person name="Sanchez-Ramirez S."/>
            <person name="Szollosi G.J."/>
            <person name="Szarkandi J.G."/>
            <person name="Papp V."/>
            <person name="Albert L."/>
            <person name="Andreopoulos W."/>
            <person name="Angelini C."/>
            <person name="Antonin V."/>
            <person name="Barry K.W."/>
            <person name="Bougher N.L."/>
            <person name="Buchanan P."/>
            <person name="Buyck B."/>
            <person name="Bense V."/>
            <person name="Catcheside P."/>
            <person name="Chovatia M."/>
            <person name="Cooper J."/>
            <person name="Damon W."/>
            <person name="Desjardin D."/>
            <person name="Finy P."/>
            <person name="Geml J."/>
            <person name="Haridas S."/>
            <person name="Hughes K."/>
            <person name="Justo A."/>
            <person name="Karasinski D."/>
            <person name="Kautmanova I."/>
            <person name="Kiss B."/>
            <person name="Kocsube S."/>
            <person name="Kotiranta H."/>
            <person name="LaButti K.M."/>
            <person name="Lechner B.E."/>
            <person name="Liimatainen K."/>
            <person name="Lipzen A."/>
            <person name="Lukacs Z."/>
            <person name="Mihaltcheva S."/>
            <person name="Morgado L.N."/>
            <person name="Niskanen T."/>
            <person name="Noordeloos M.E."/>
            <person name="Ohm R.A."/>
            <person name="Ortiz-Santana B."/>
            <person name="Ovrebo C."/>
            <person name="Racz N."/>
            <person name="Riley R."/>
            <person name="Savchenko A."/>
            <person name="Shiryaev A."/>
            <person name="Soop K."/>
            <person name="Spirin V."/>
            <person name="Szebenyi C."/>
            <person name="Tomsovsky M."/>
            <person name="Tulloss R.E."/>
            <person name="Uehling J."/>
            <person name="Grigoriev I.V."/>
            <person name="Vagvolgyi C."/>
            <person name="Papp T."/>
            <person name="Martin F.M."/>
            <person name="Miettinen O."/>
            <person name="Hibbett D.S."/>
            <person name="Nagy L.G."/>
        </authorList>
    </citation>
    <scope>NUCLEOTIDE SEQUENCE [LARGE SCALE GENOMIC DNA]</scope>
    <source>
        <strain evidence="2 3">CBS 962.96</strain>
    </source>
</reference>
<gene>
    <name evidence="2" type="ORF">K435DRAFT_800101</name>
</gene>